<name>A0A226CXY9_FOLCA</name>
<comment type="caution">
    <text evidence="2">The sequence shown here is derived from an EMBL/GenBank/DDBJ whole genome shotgun (WGS) entry which is preliminary data.</text>
</comment>
<keyword evidence="1" id="KW-0732">Signal</keyword>
<reference evidence="2 3" key="1">
    <citation type="submission" date="2015-12" db="EMBL/GenBank/DDBJ databases">
        <title>The genome of Folsomia candida.</title>
        <authorList>
            <person name="Faddeeva A."/>
            <person name="Derks M.F."/>
            <person name="Anvar Y."/>
            <person name="Smit S."/>
            <person name="Van Straalen N."/>
            <person name="Roelofs D."/>
        </authorList>
    </citation>
    <scope>NUCLEOTIDE SEQUENCE [LARGE SCALE GENOMIC DNA]</scope>
    <source>
        <strain evidence="2 3">VU population</strain>
        <tissue evidence="2">Whole body</tissue>
    </source>
</reference>
<dbReference type="AlphaFoldDB" id="A0A226CXY9"/>
<gene>
    <name evidence="2" type="ORF">Fcan01_28336</name>
</gene>
<feature type="chain" id="PRO_5012623912" evidence="1">
    <location>
        <begin position="20"/>
        <end position="172"/>
    </location>
</feature>
<keyword evidence="3" id="KW-1185">Reference proteome</keyword>
<evidence type="ECO:0000313" key="2">
    <source>
        <dbReference type="EMBL" id="OXA36906.1"/>
    </source>
</evidence>
<protein>
    <submittedName>
        <fullName evidence="2">Uncharacterized protein</fullName>
    </submittedName>
</protein>
<feature type="signal peptide" evidence="1">
    <location>
        <begin position="1"/>
        <end position="19"/>
    </location>
</feature>
<dbReference type="EMBL" id="LNIX01000069">
    <property type="protein sequence ID" value="OXA36906.1"/>
    <property type="molecule type" value="Genomic_DNA"/>
</dbReference>
<dbReference type="Proteomes" id="UP000198287">
    <property type="component" value="Unassembled WGS sequence"/>
</dbReference>
<accession>A0A226CXY9</accession>
<organism evidence="2 3">
    <name type="scientific">Folsomia candida</name>
    <name type="common">Springtail</name>
    <dbReference type="NCBI Taxonomy" id="158441"/>
    <lineage>
        <taxon>Eukaryota</taxon>
        <taxon>Metazoa</taxon>
        <taxon>Ecdysozoa</taxon>
        <taxon>Arthropoda</taxon>
        <taxon>Hexapoda</taxon>
        <taxon>Collembola</taxon>
        <taxon>Entomobryomorpha</taxon>
        <taxon>Isotomoidea</taxon>
        <taxon>Isotomidae</taxon>
        <taxon>Proisotominae</taxon>
        <taxon>Folsomia</taxon>
    </lineage>
</organism>
<evidence type="ECO:0000256" key="1">
    <source>
        <dbReference type="SAM" id="SignalP"/>
    </source>
</evidence>
<sequence>MKFLLFLSILVYSTPRGWTALQLSPFGSCVIQLDYLDTPELLRVRDLMDELLFCNRQSLIKLRNPETPNVTALLNPYKRLLKSAKCVLNTIVTIPMKRQRNANLEEFEYILFNNIFSYRSDFSFTIILLRPTSSISLPQFTHCNYSTISVRIFSIDVEYSYKDVVPSIIDTR</sequence>
<evidence type="ECO:0000313" key="3">
    <source>
        <dbReference type="Proteomes" id="UP000198287"/>
    </source>
</evidence>
<proteinExistence type="predicted"/>